<protein>
    <recommendedName>
        <fullName evidence="7 9">Phosphoglucosamine mutase</fullName>
        <ecNumber evidence="7 9">5.4.2.10</ecNumber>
    </recommendedName>
</protein>
<dbReference type="GO" id="GO:0009252">
    <property type="term" value="P:peptidoglycan biosynthetic process"/>
    <property type="evidence" value="ECO:0007669"/>
    <property type="project" value="TreeGrafter"/>
</dbReference>
<dbReference type="InterPro" id="IPR006352">
    <property type="entry name" value="GlmM_bact"/>
</dbReference>
<dbReference type="Proteomes" id="UP000473648">
    <property type="component" value="Unassembled WGS sequence"/>
</dbReference>
<dbReference type="GO" id="GO:0005975">
    <property type="term" value="P:carbohydrate metabolic process"/>
    <property type="evidence" value="ECO:0007669"/>
    <property type="project" value="InterPro"/>
</dbReference>
<organism evidence="14 15">
    <name type="scientific">Candidatus Pseudoramibacter fermentans</name>
    <dbReference type="NCBI Taxonomy" id="2594427"/>
    <lineage>
        <taxon>Bacteria</taxon>
        <taxon>Bacillati</taxon>
        <taxon>Bacillota</taxon>
        <taxon>Clostridia</taxon>
        <taxon>Eubacteriales</taxon>
        <taxon>Eubacteriaceae</taxon>
        <taxon>Pseudoramibacter</taxon>
    </lineage>
</organism>
<comment type="function">
    <text evidence="7 9">Catalyzes the conversion of glucosamine-6-phosphate to glucosamine-1-phosphate.</text>
</comment>
<evidence type="ECO:0000256" key="3">
    <source>
        <dbReference type="ARBA" id="ARBA00022723"/>
    </source>
</evidence>
<dbReference type="Pfam" id="PF02879">
    <property type="entry name" value="PGM_PMM_II"/>
    <property type="match status" value="1"/>
</dbReference>
<dbReference type="Gene3D" id="3.30.310.50">
    <property type="entry name" value="Alpha-D-phosphohexomutase, C-terminal domain"/>
    <property type="match status" value="1"/>
</dbReference>
<evidence type="ECO:0000256" key="4">
    <source>
        <dbReference type="ARBA" id="ARBA00022842"/>
    </source>
</evidence>
<feature type="domain" description="Alpha-D-phosphohexomutase C-terminal" evidence="10">
    <location>
        <begin position="387"/>
        <end position="452"/>
    </location>
</feature>
<dbReference type="InterPro" id="IPR005841">
    <property type="entry name" value="Alpha-D-phosphohexomutase_SF"/>
</dbReference>
<feature type="modified residue" description="Phosphoserine" evidence="7">
    <location>
        <position position="106"/>
    </location>
</feature>
<dbReference type="CDD" id="cd05802">
    <property type="entry name" value="GlmM"/>
    <property type="match status" value="1"/>
</dbReference>
<feature type="active site" description="Phosphoserine intermediate" evidence="7">
    <location>
        <position position="106"/>
    </location>
</feature>
<dbReference type="InterPro" id="IPR005843">
    <property type="entry name" value="A-D-PHexomutase_C"/>
</dbReference>
<evidence type="ECO:0000313" key="14">
    <source>
        <dbReference type="EMBL" id="MQM73088.1"/>
    </source>
</evidence>
<dbReference type="PANTHER" id="PTHR42946">
    <property type="entry name" value="PHOSPHOHEXOSE MUTASE"/>
    <property type="match status" value="1"/>
</dbReference>
<evidence type="ECO:0000256" key="1">
    <source>
        <dbReference type="ARBA" id="ARBA00010231"/>
    </source>
</evidence>
<dbReference type="SUPFAM" id="SSF55957">
    <property type="entry name" value="Phosphoglucomutase, C-terminal domain"/>
    <property type="match status" value="1"/>
</dbReference>
<dbReference type="FunFam" id="3.30.310.50:FF:000001">
    <property type="entry name" value="Phosphoglucosamine mutase"/>
    <property type="match status" value="1"/>
</dbReference>
<comment type="cofactor">
    <cofactor evidence="7">
        <name>Mg(2+)</name>
        <dbReference type="ChEBI" id="CHEBI:18420"/>
    </cofactor>
    <text evidence="7">Binds 1 Mg(2+) ion per subunit.</text>
</comment>
<keyword evidence="15" id="KW-1185">Reference proteome</keyword>
<dbReference type="GO" id="GO:0005829">
    <property type="term" value="C:cytosol"/>
    <property type="evidence" value="ECO:0007669"/>
    <property type="project" value="TreeGrafter"/>
</dbReference>
<feature type="binding site" evidence="7">
    <location>
        <position position="256"/>
    </location>
    <ligand>
        <name>Mg(2+)</name>
        <dbReference type="ChEBI" id="CHEBI:18420"/>
    </ligand>
</feature>
<dbReference type="Pfam" id="PF02878">
    <property type="entry name" value="PGM_PMM_I"/>
    <property type="match status" value="1"/>
</dbReference>
<dbReference type="PANTHER" id="PTHR42946:SF1">
    <property type="entry name" value="PHOSPHOGLUCOMUTASE (ALPHA-D-GLUCOSE-1,6-BISPHOSPHATE-DEPENDENT)"/>
    <property type="match status" value="1"/>
</dbReference>
<evidence type="ECO:0000256" key="8">
    <source>
        <dbReference type="RuleBase" id="RU004326"/>
    </source>
</evidence>
<evidence type="ECO:0000256" key="9">
    <source>
        <dbReference type="RuleBase" id="RU004327"/>
    </source>
</evidence>
<evidence type="ECO:0000313" key="15">
    <source>
        <dbReference type="Proteomes" id="UP000473648"/>
    </source>
</evidence>
<feature type="domain" description="Alpha-D-phosphohexomutase alpha/beta/alpha" evidence="12">
    <location>
        <begin position="186"/>
        <end position="267"/>
    </location>
</feature>
<dbReference type="InterPro" id="IPR036900">
    <property type="entry name" value="A-D-PHexomutase_C_sf"/>
</dbReference>
<dbReference type="InterPro" id="IPR050060">
    <property type="entry name" value="Phosphoglucosamine_mutase"/>
</dbReference>
<evidence type="ECO:0000256" key="2">
    <source>
        <dbReference type="ARBA" id="ARBA00022553"/>
    </source>
</evidence>
<comment type="catalytic activity">
    <reaction evidence="6 7 9">
        <text>alpha-D-glucosamine 1-phosphate = D-glucosamine 6-phosphate</text>
        <dbReference type="Rhea" id="RHEA:23424"/>
        <dbReference type="ChEBI" id="CHEBI:58516"/>
        <dbReference type="ChEBI" id="CHEBI:58725"/>
        <dbReference type="EC" id="5.4.2.10"/>
    </reaction>
</comment>
<dbReference type="PRINTS" id="PR00509">
    <property type="entry name" value="PGMPMM"/>
</dbReference>
<sequence>MGKYFGTDGFRGEANVTLNAEHAYQIGRFLGWYYGELRRQKGDATTPQIVIGKDTRRSSYMFESMLVGGLVASGADAYILHVTTTPSVAYIARVDQFDCGIMISASHNPYYDNGIKLINHNGEKMDPEVIDLIEAYIDGNLTAFGKSWGGDIPKAKRDKIGRSIDYASGRNRYIGYLISLGVYSFKGIKVALDCANGSAWNIAPSVFNALGATVSVINANPDGLNINANAGSTHIEGLQKYVVEHGMDVGFAYDGDADRCLAVDEKGNVVTGDHILYLYGRYMKDRDKLVNNTVVTTVMSNFGLYKAFDQLGIDYAKTKVGDKYVYEYMSKHGCHIGGEQSGHIIFSKYASTGDGILTSLKIMQAMIGQKKKLSTIIEPLYIYPQVLKNVRVGDKEAAQNDPDVKQAVQRVADLLGDTGRILVRPSGTEPLIRVMVEAETKAQCEELVDSVIQVIRDKGLADE</sequence>
<comment type="PTM">
    <text evidence="7">Activated by phosphorylation.</text>
</comment>
<keyword evidence="4 7" id="KW-0460">Magnesium</keyword>
<feature type="binding site" evidence="7">
    <location>
        <position position="254"/>
    </location>
    <ligand>
        <name>Mg(2+)</name>
        <dbReference type="ChEBI" id="CHEBI:18420"/>
    </ligand>
</feature>
<evidence type="ECO:0000256" key="6">
    <source>
        <dbReference type="ARBA" id="ARBA00050364"/>
    </source>
</evidence>
<dbReference type="AlphaFoldDB" id="A0A6L5GSJ5"/>
<proteinExistence type="inferred from homology"/>
<dbReference type="HAMAP" id="MF_01554_B">
    <property type="entry name" value="GlmM_B"/>
    <property type="match status" value="1"/>
</dbReference>
<dbReference type="FunFam" id="3.40.120.10:FF:000003">
    <property type="entry name" value="Phosphoglucosamine mutase"/>
    <property type="match status" value="1"/>
</dbReference>
<dbReference type="FunFam" id="3.40.120.10:FF:000001">
    <property type="entry name" value="Phosphoglucosamine mutase"/>
    <property type="match status" value="1"/>
</dbReference>
<dbReference type="InterPro" id="IPR005844">
    <property type="entry name" value="A-D-PHexomutase_a/b/a-I"/>
</dbReference>
<dbReference type="GO" id="GO:0008966">
    <property type="term" value="F:phosphoglucosamine mutase activity"/>
    <property type="evidence" value="ECO:0007669"/>
    <property type="project" value="UniProtKB-UniRule"/>
</dbReference>
<gene>
    <name evidence="7" type="primary">glmM</name>
    <name evidence="14" type="ORF">FRC53_06660</name>
</gene>
<dbReference type="InterPro" id="IPR016066">
    <property type="entry name" value="A-D-PHexomutase_CS"/>
</dbReference>
<evidence type="ECO:0000259" key="11">
    <source>
        <dbReference type="Pfam" id="PF02878"/>
    </source>
</evidence>
<keyword evidence="2 7" id="KW-0597">Phosphoprotein</keyword>
<feature type="domain" description="Alpha-D-phosphohexomutase alpha/beta/alpha" evidence="11">
    <location>
        <begin position="3"/>
        <end position="139"/>
    </location>
</feature>
<dbReference type="Pfam" id="PF02880">
    <property type="entry name" value="PGM_PMM_III"/>
    <property type="match status" value="1"/>
</dbReference>
<dbReference type="Gene3D" id="3.40.120.10">
    <property type="entry name" value="Alpha-D-Glucose-1,6-Bisphosphate, subunit A, domain 3"/>
    <property type="match status" value="3"/>
</dbReference>
<dbReference type="NCBIfam" id="TIGR01455">
    <property type="entry name" value="glmM"/>
    <property type="match status" value="1"/>
</dbReference>
<dbReference type="SUPFAM" id="SSF53738">
    <property type="entry name" value="Phosphoglucomutase, first 3 domains"/>
    <property type="match status" value="3"/>
</dbReference>
<dbReference type="InterPro" id="IPR016055">
    <property type="entry name" value="A-D-PHexomutase_a/b/a-I/II/III"/>
</dbReference>
<comment type="caution">
    <text evidence="14">The sequence shown here is derived from an EMBL/GenBank/DDBJ whole genome shotgun (WGS) entry which is preliminary data.</text>
</comment>
<dbReference type="EMBL" id="VOGB01000004">
    <property type="protein sequence ID" value="MQM73088.1"/>
    <property type="molecule type" value="Genomic_DNA"/>
</dbReference>
<dbReference type="EC" id="5.4.2.10" evidence="7 9"/>
<dbReference type="PROSITE" id="PS00710">
    <property type="entry name" value="PGM_PMM"/>
    <property type="match status" value="1"/>
</dbReference>
<feature type="binding site" description="via phosphate group" evidence="7">
    <location>
        <position position="106"/>
    </location>
    <ligand>
        <name>Mg(2+)</name>
        <dbReference type="ChEBI" id="CHEBI:18420"/>
    </ligand>
</feature>
<comment type="similarity">
    <text evidence="1 7 8">Belongs to the phosphohexose mutase family.</text>
</comment>
<dbReference type="GO" id="GO:0006048">
    <property type="term" value="P:UDP-N-acetylglucosamine biosynthetic process"/>
    <property type="evidence" value="ECO:0007669"/>
    <property type="project" value="TreeGrafter"/>
</dbReference>
<reference evidence="14" key="1">
    <citation type="journal article" date="2020" name="Appl. Environ. Microbiol.">
        <title>Medium-Chain Fatty Acid Synthesis by 'Candidatus Weimeria bifida' gen. nov., sp. nov., and 'Candidatus Pseudoramibacter fermentans' sp. nov.</title>
        <authorList>
            <person name="Scarborough M.J."/>
            <person name="Myers K.S."/>
            <person name="Donohue T.J."/>
            <person name="Noguera D.R."/>
        </authorList>
    </citation>
    <scope>NUCLEOTIDE SEQUENCE</scope>
    <source>
        <strain evidence="14">EUB1.1</strain>
    </source>
</reference>
<name>A0A6L5GSJ5_9FIRM</name>
<dbReference type="GO" id="GO:0000287">
    <property type="term" value="F:magnesium ion binding"/>
    <property type="evidence" value="ECO:0007669"/>
    <property type="project" value="UniProtKB-UniRule"/>
</dbReference>
<keyword evidence="3 7" id="KW-0479">Metal-binding</keyword>
<accession>A0A6L5GSJ5</accession>
<evidence type="ECO:0000256" key="7">
    <source>
        <dbReference type="HAMAP-Rule" id="MF_01554"/>
    </source>
</evidence>
<keyword evidence="5 7" id="KW-0413">Isomerase</keyword>
<dbReference type="GO" id="GO:0004615">
    <property type="term" value="F:phosphomannomutase activity"/>
    <property type="evidence" value="ECO:0007669"/>
    <property type="project" value="TreeGrafter"/>
</dbReference>
<evidence type="ECO:0000256" key="5">
    <source>
        <dbReference type="ARBA" id="ARBA00023235"/>
    </source>
</evidence>
<dbReference type="InterPro" id="IPR005845">
    <property type="entry name" value="A-D-PHexomutase_a/b/a-II"/>
</dbReference>
<feature type="binding site" evidence="7">
    <location>
        <position position="258"/>
    </location>
    <ligand>
        <name>Mg(2+)</name>
        <dbReference type="ChEBI" id="CHEBI:18420"/>
    </ligand>
</feature>
<dbReference type="Pfam" id="PF00408">
    <property type="entry name" value="PGM_PMM_IV"/>
    <property type="match status" value="1"/>
</dbReference>
<dbReference type="InterPro" id="IPR005846">
    <property type="entry name" value="A-D-PHexomutase_a/b/a-III"/>
</dbReference>
<feature type="domain" description="Alpha-D-phosphohexomutase alpha/beta/alpha" evidence="13">
    <location>
        <begin position="271"/>
        <end position="378"/>
    </location>
</feature>
<evidence type="ECO:0000259" key="12">
    <source>
        <dbReference type="Pfam" id="PF02879"/>
    </source>
</evidence>
<evidence type="ECO:0000259" key="10">
    <source>
        <dbReference type="Pfam" id="PF00408"/>
    </source>
</evidence>
<evidence type="ECO:0000259" key="13">
    <source>
        <dbReference type="Pfam" id="PF02880"/>
    </source>
</evidence>